<proteinExistence type="predicted"/>
<accession>A0A0E9V9X4</accession>
<evidence type="ECO:0000256" key="1">
    <source>
        <dbReference type="SAM" id="MobiDB-lite"/>
    </source>
</evidence>
<feature type="region of interest" description="Disordered" evidence="1">
    <location>
        <begin position="26"/>
        <end position="46"/>
    </location>
</feature>
<feature type="compositionally biased region" description="Polar residues" evidence="1">
    <location>
        <begin position="34"/>
        <end position="46"/>
    </location>
</feature>
<dbReference type="EMBL" id="GBXM01033766">
    <property type="protein sequence ID" value="JAH74811.1"/>
    <property type="molecule type" value="Transcribed_RNA"/>
</dbReference>
<evidence type="ECO:0000313" key="2">
    <source>
        <dbReference type="EMBL" id="JAH74811.1"/>
    </source>
</evidence>
<organism evidence="2">
    <name type="scientific">Anguilla anguilla</name>
    <name type="common">European freshwater eel</name>
    <name type="synonym">Muraena anguilla</name>
    <dbReference type="NCBI Taxonomy" id="7936"/>
    <lineage>
        <taxon>Eukaryota</taxon>
        <taxon>Metazoa</taxon>
        <taxon>Chordata</taxon>
        <taxon>Craniata</taxon>
        <taxon>Vertebrata</taxon>
        <taxon>Euteleostomi</taxon>
        <taxon>Actinopterygii</taxon>
        <taxon>Neopterygii</taxon>
        <taxon>Teleostei</taxon>
        <taxon>Anguilliformes</taxon>
        <taxon>Anguillidae</taxon>
        <taxon>Anguilla</taxon>
    </lineage>
</organism>
<sequence>MGSIDCANEVKEAIIRLRNKKEKNCLRRRPNFSLPKSNKNKVSAGE</sequence>
<reference evidence="2" key="2">
    <citation type="journal article" date="2015" name="Fish Shellfish Immunol.">
        <title>Early steps in the European eel (Anguilla anguilla)-Vibrio vulnificus interaction in the gills: Role of the RtxA13 toxin.</title>
        <authorList>
            <person name="Callol A."/>
            <person name="Pajuelo D."/>
            <person name="Ebbesson L."/>
            <person name="Teles M."/>
            <person name="MacKenzie S."/>
            <person name="Amaro C."/>
        </authorList>
    </citation>
    <scope>NUCLEOTIDE SEQUENCE</scope>
</reference>
<reference evidence="2" key="1">
    <citation type="submission" date="2014-11" db="EMBL/GenBank/DDBJ databases">
        <authorList>
            <person name="Amaro Gonzalez C."/>
        </authorList>
    </citation>
    <scope>NUCLEOTIDE SEQUENCE</scope>
</reference>
<protein>
    <submittedName>
        <fullName evidence="2">Uncharacterized protein</fullName>
    </submittedName>
</protein>
<dbReference type="AlphaFoldDB" id="A0A0E9V9X4"/>
<name>A0A0E9V9X4_ANGAN</name>